<dbReference type="AlphaFoldDB" id="A0AAV6LFC3"/>
<dbReference type="EMBL" id="JACTNZ010000002">
    <property type="protein sequence ID" value="KAG5563374.1"/>
    <property type="molecule type" value="Genomic_DNA"/>
</dbReference>
<comment type="caution">
    <text evidence="3">The sequence shown here is derived from an EMBL/GenBank/DDBJ whole genome shotgun (WGS) entry which is preliminary data.</text>
</comment>
<gene>
    <name evidence="3" type="ORF">RHGRI_005954</name>
</gene>
<dbReference type="InterPro" id="IPR017451">
    <property type="entry name" value="F-box-assoc_interact_dom"/>
</dbReference>
<dbReference type="Pfam" id="PF00646">
    <property type="entry name" value="F-box"/>
    <property type="match status" value="1"/>
</dbReference>
<dbReference type="Pfam" id="PF07734">
    <property type="entry name" value="FBA_1"/>
    <property type="match status" value="1"/>
</dbReference>
<dbReference type="PANTHER" id="PTHR31672:SF13">
    <property type="entry name" value="F-BOX PROTEIN CPR30-LIKE"/>
    <property type="match status" value="1"/>
</dbReference>
<dbReference type="CDD" id="cd22157">
    <property type="entry name" value="F-box_AtFBW1-like"/>
    <property type="match status" value="1"/>
</dbReference>
<accession>A0AAV6LFC3</accession>
<keyword evidence="4" id="KW-1185">Reference proteome</keyword>
<name>A0AAV6LFC3_9ERIC</name>
<protein>
    <recommendedName>
        <fullName evidence="2">F-box domain-containing protein</fullName>
    </recommendedName>
</protein>
<organism evidence="3 4">
    <name type="scientific">Rhododendron griersonianum</name>
    <dbReference type="NCBI Taxonomy" id="479676"/>
    <lineage>
        <taxon>Eukaryota</taxon>
        <taxon>Viridiplantae</taxon>
        <taxon>Streptophyta</taxon>
        <taxon>Embryophyta</taxon>
        <taxon>Tracheophyta</taxon>
        <taxon>Spermatophyta</taxon>
        <taxon>Magnoliopsida</taxon>
        <taxon>eudicotyledons</taxon>
        <taxon>Gunneridae</taxon>
        <taxon>Pentapetalae</taxon>
        <taxon>asterids</taxon>
        <taxon>Ericales</taxon>
        <taxon>Ericaceae</taxon>
        <taxon>Ericoideae</taxon>
        <taxon>Rhodoreae</taxon>
        <taxon>Rhododendron</taxon>
    </lineage>
</organism>
<dbReference type="Proteomes" id="UP000823749">
    <property type="component" value="Chromosome 2"/>
</dbReference>
<dbReference type="InterPro" id="IPR036047">
    <property type="entry name" value="F-box-like_dom_sf"/>
</dbReference>
<reference evidence="3" key="1">
    <citation type="submission" date="2020-08" db="EMBL/GenBank/DDBJ databases">
        <title>Plant Genome Project.</title>
        <authorList>
            <person name="Zhang R.-G."/>
        </authorList>
    </citation>
    <scope>NUCLEOTIDE SEQUENCE</scope>
    <source>
        <strain evidence="3">WSP0</strain>
        <tissue evidence="3">Leaf</tissue>
    </source>
</reference>
<proteinExistence type="predicted"/>
<evidence type="ECO:0000313" key="4">
    <source>
        <dbReference type="Proteomes" id="UP000823749"/>
    </source>
</evidence>
<evidence type="ECO:0000259" key="2">
    <source>
        <dbReference type="SMART" id="SM00256"/>
    </source>
</evidence>
<keyword evidence="1" id="KW-0472">Membrane</keyword>
<evidence type="ECO:0000256" key="1">
    <source>
        <dbReference type="SAM" id="Phobius"/>
    </source>
</evidence>
<feature type="transmembrane region" description="Helical" evidence="1">
    <location>
        <begin position="12"/>
        <end position="36"/>
    </location>
</feature>
<dbReference type="InterPro" id="IPR050796">
    <property type="entry name" value="SCF_F-box_component"/>
</dbReference>
<dbReference type="SUPFAM" id="SSF81383">
    <property type="entry name" value="F-box domain"/>
    <property type="match status" value="1"/>
</dbReference>
<keyword evidence="1" id="KW-0812">Transmembrane</keyword>
<dbReference type="Gene3D" id="1.20.1280.50">
    <property type="match status" value="1"/>
</dbReference>
<dbReference type="PANTHER" id="PTHR31672">
    <property type="entry name" value="BNACNNG10540D PROTEIN"/>
    <property type="match status" value="1"/>
</dbReference>
<evidence type="ECO:0000313" key="3">
    <source>
        <dbReference type="EMBL" id="KAG5563374.1"/>
    </source>
</evidence>
<dbReference type="InterPro" id="IPR001810">
    <property type="entry name" value="F-box_dom"/>
</dbReference>
<feature type="domain" description="F-box" evidence="2">
    <location>
        <begin position="81"/>
        <end position="122"/>
    </location>
</feature>
<dbReference type="InterPro" id="IPR006527">
    <property type="entry name" value="F-box-assoc_dom_typ1"/>
</dbReference>
<dbReference type="SMART" id="SM00256">
    <property type="entry name" value="FBOX"/>
    <property type="match status" value="1"/>
</dbReference>
<dbReference type="NCBIfam" id="TIGR01640">
    <property type="entry name" value="F_box_assoc_1"/>
    <property type="match status" value="1"/>
</dbReference>
<sequence length="632" mass="71531">MAQVLVFSYIDIVALLVGVVLEWVWGVLVEALQYLVFGQFRASNLPVGQNFIPAESFRPNEDQWLATTTTTTTTSCCSHSLPEDLVIDLILSRLPVKSLLRFKSVCKTWYALPTNPSFIASHLKHSNNCNTLASWNANIGPIFGLRGFNIFTLRSMLAFQPVNLNFGFQRKPDLVLGPCDGLFCLYWKPDLRDYPQLPTIALWNPATKAFSILPTSELDHPPYKTVDTCLVGFGFDLATKSTKVVKFVSFDTATRYGRIINCAEVYDLGSGSWRVLHVDDTALGVFDLDDPTHCMYDNNDGVFHWHAYRSRGRRVVSPPNRLGMSVELLVLSFDMSRELFRVTLMPDKYNLLMRPHHVEFHVECQLSLLRDSLAVNFSVRETVAGHGTVEIWVMKKDLYRGVMGGESFSYSLSHELTVELPCLCLSMGFWNKNDLLLWEVDIRSGKPFLYDVVTKQARDLGELNFFMYKESLVSVKGGCGNNEFHGFVELVLLFDMSWELFHVTQMPEKYNAVKAHHRNPLKSMVVAVMFIIYVKASISRKSEICEAIEEGDYGTQCPLSNHVIDELIRSQYLLSEAANMHSDGNYAAAASGNSGWRRCASPVRQWAATLPSKILMYLCHLQSCPRTCRKTH</sequence>
<keyword evidence="1" id="KW-1133">Transmembrane helix</keyword>